<feature type="region of interest" description="Disordered" evidence="2">
    <location>
        <begin position="308"/>
        <end position="335"/>
    </location>
</feature>
<evidence type="ECO:0000313" key="4">
    <source>
        <dbReference type="Proteomes" id="UP001347796"/>
    </source>
</evidence>
<feature type="coiled-coil region" evidence="1">
    <location>
        <begin position="206"/>
        <end position="233"/>
    </location>
</feature>
<evidence type="ECO:0000313" key="3">
    <source>
        <dbReference type="EMBL" id="KAK6187775.1"/>
    </source>
</evidence>
<dbReference type="PANTHER" id="PTHR21468">
    <property type="entry name" value="HSD9"/>
    <property type="match status" value="1"/>
</dbReference>
<sequence length="411" mass="48427">MTTKEAILAYQINVVETKLEDVNFEIRGWEEKNKRHVERNDKLRSEQELLIQHLLKQAKDVEKAYDAEEIKTRDDVIETMKEKWDRQRERERELTDIKSQIARKETDIEKIRKEVDNWLRYKNKGQFEHKKQIEILEQELRDMQNSFDEMAGHLNKSLEKTKAEIEIYTDDTLAKQKDLASDKAMEKLDKHSRQEVLDNDWLKREVAIHSVEMEKIKTDVEKLEKRNLEIMSQLFDCTIDDLKISRNFYLTQFEDGENLEESSILEIDLNQLLINERTPITTPPSKLRPKSATHRAIEEKILSIVKDDISDEDDDGDAEEEEGEDEIDDLDDKIRDTKSNNDFYKSLFFEVEDFSDYLQLGPLELKLLNVNGTQMRLHPQGEPTDEELAALDCNPDTWPVTQPMIKNATNQ</sequence>
<organism evidence="3 4">
    <name type="scientific">Patella caerulea</name>
    <name type="common">Rayed Mediterranean limpet</name>
    <dbReference type="NCBI Taxonomy" id="87958"/>
    <lineage>
        <taxon>Eukaryota</taxon>
        <taxon>Metazoa</taxon>
        <taxon>Spiralia</taxon>
        <taxon>Lophotrochozoa</taxon>
        <taxon>Mollusca</taxon>
        <taxon>Gastropoda</taxon>
        <taxon>Patellogastropoda</taxon>
        <taxon>Patelloidea</taxon>
        <taxon>Patellidae</taxon>
        <taxon>Patella</taxon>
    </lineage>
</organism>
<evidence type="ECO:0000256" key="2">
    <source>
        <dbReference type="SAM" id="MobiDB-lite"/>
    </source>
</evidence>
<proteinExistence type="predicted"/>
<dbReference type="AlphaFoldDB" id="A0AAN8K474"/>
<dbReference type="InterPro" id="IPR026702">
    <property type="entry name" value="CCDC83"/>
</dbReference>
<dbReference type="Proteomes" id="UP001347796">
    <property type="component" value="Unassembled WGS sequence"/>
</dbReference>
<dbReference type="PANTHER" id="PTHR21468:SF1">
    <property type="entry name" value="COILED-COIL DOMAIN-CONTAINING PROTEIN 83"/>
    <property type="match status" value="1"/>
</dbReference>
<feature type="compositionally biased region" description="Acidic residues" evidence="2">
    <location>
        <begin position="309"/>
        <end position="331"/>
    </location>
</feature>
<keyword evidence="1" id="KW-0175">Coiled coil</keyword>
<reference evidence="3 4" key="1">
    <citation type="submission" date="2024-01" db="EMBL/GenBank/DDBJ databases">
        <title>The genome of the rayed Mediterranean limpet Patella caerulea (Linnaeus, 1758).</title>
        <authorList>
            <person name="Anh-Thu Weber A."/>
            <person name="Halstead-Nussloch G."/>
        </authorList>
    </citation>
    <scope>NUCLEOTIDE SEQUENCE [LARGE SCALE GENOMIC DNA]</scope>
    <source>
        <strain evidence="3">AATW-2023a</strain>
        <tissue evidence="3">Whole specimen</tissue>
    </source>
</reference>
<name>A0AAN8K474_PATCE</name>
<evidence type="ECO:0000256" key="1">
    <source>
        <dbReference type="SAM" id="Coils"/>
    </source>
</evidence>
<dbReference type="EMBL" id="JAZGQO010000004">
    <property type="protein sequence ID" value="KAK6187775.1"/>
    <property type="molecule type" value="Genomic_DNA"/>
</dbReference>
<keyword evidence="4" id="KW-1185">Reference proteome</keyword>
<feature type="coiled-coil region" evidence="1">
    <location>
        <begin position="26"/>
        <end position="153"/>
    </location>
</feature>
<gene>
    <name evidence="3" type="ORF">SNE40_005727</name>
</gene>
<comment type="caution">
    <text evidence="3">The sequence shown here is derived from an EMBL/GenBank/DDBJ whole genome shotgun (WGS) entry which is preliminary data.</text>
</comment>
<protein>
    <submittedName>
        <fullName evidence="3">Uncharacterized protein</fullName>
    </submittedName>
</protein>
<accession>A0AAN8K474</accession>